<protein>
    <recommendedName>
        <fullName evidence="3">Nucleotide exchange factor SIL1</fullName>
    </recommendedName>
</protein>
<evidence type="ECO:0000256" key="4">
    <source>
        <dbReference type="ARBA" id="ARBA00022448"/>
    </source>
</evidence>
<evidence type="ECO:0000256" key="6">
    <source>
        <dbReference type="ARBA" id="ARBA00022824"/>
    </source>
</evidence>
<name>A0AAN9YUM4_9PEZI</name>
<evidence type="ECO:0000313" key="9">
    <source>
        <dbReference type="EMBL" id="KAK7755222.1"/>
    </source>
</evidence>
<accession>A0AAN9YUM4</accession>
<evidence type="ECO:0000256" key="5">
    <source>
        <dbReference type="ARBA" id="ARBA00022729"/>
    </source>
</evidence>
<comment type="similarity">
    <text evidence="1">Belongs to the SIL1 family.</text>
</comment>
<keyword evidence="5" id="KW-0732">Signal</keyword>
<organism evidence="9 10">
    <name type="scientific">Diatrype stigma</name>
    <dbReference type="NCBI Taxonomy" id="117547"/>
    <lineage>
        <taxon>Eukaryota</taxon>
        <taxon>Fungi</taxon>
        <taxon>Dikarya</taxon>
        <taxon>Ascomycota</taxon>
        <taxon>Pezizomycotina</taxon>
        <taxon>Sordariomycetes</taxon>
        <taxon>Xylariomycetidae</taxon>
        <taxon>Xylariales</taxon>
        <taxon>Diatrypaceae</taxon>
        <taxon>Diatrype</taxon>
    </lineage>
</organism>
<dbReference type="GO" id="GO:0015031">
    <property type="term" value="P:protein transport"/>
    <property type="evidence" value="ECO:0007669"/>
    <property type="project" value="UniProtKB-KW"/>
</dbReference>
<dbReference type="InterPro" id="IPR031884">
    <property type="entry name" value="Sil1_fungi"/>
</dbReference>
<dbReference type="GO" id="GO:0005783">
    <property type="term" value="C:endoplasmic reticulum"/>
    <property type="evidence" value="ECO:0007669"/>
    <property type="project" value="InterPro"/>
</dbReference>
<keyword evidence="10" id="KW-1185">Reference proteome</keyword>
<evidence type="ECO:0000313" key="10">
    <source>
        <dbReference type="Proteomes" id="UP001320420"/>
    </source>
</evidence>
<dbReference type="InterPro" id="IPR011989">
    <property type="entry name" value="ARM-like"/>
</dbReference>
<keyword evidence="4" id="KW-0813">Transport</keyword>
<keyword evidence="6" id="KW-0256">Endoplasmic reticulum</keyword>
<evidence type="ECO:0000256" key="3">
    <source>
        <dbReference type="ARBA" id="ARBA00015352"/>
    </source>
</evidence>
<evidence type="ECO:0000256" key="7">
    <source>
        <dbReference type="ARBA" id="ARBA00022927"/>
    </source>
</evidence>
<comment type="caution">
    <text evidence="9">The sequence shown here is derived from an EMBL/GenBank/DDBJ whole genome shotgun (WGS) entry which is preliminary data.</text>
</comment>
<keyword evidence="8" id="KW-0811">Translocation</keyword>
<comment type="subunit">
    <text evidence="2">Interacts with KAR2.</text>
</comment>
<dbReference type="Pfam" id="PF16782">
    <property type="entry name" value="SIL1"/>
    <property type="match status" value="1"/>
</dbReference>
<gene>
    <name evidence="9" type="primary">SIL1</name>
    <name evidence="9" type="ORF">SLS62_002727</name>
</gene>
<dbReference type="GO" id="GO:0000774">
    <property type="term" value="F:adenyl-nucleotide exchange factor activity"/>
    <property type="evidence" value="ECO:0007669"/>
    <property type="project" value="InterPro"/>
</dbReference>
<sequence>MYANLICHTDNPADCYPKVFSPTEEFQVVHDDQDLPPGLHVQLDMQTGQKQAKLNIPTEENPALQGLPVDRSVVVVDPEKPLDNPQIPPNAPAYEPIGVVKEPQVKNEGFNEALKAVKSHVEEGQYVRSDELAKALEELEDLSHDMYYGLQIAEDPEIVQGLFCILTSRDVEQATTQPLTERSDFLASSIIASAVQNNRPALRAVEKSWDSIMQNQCKHHSHTLKEALYGQLAPSAQPPNTEALEADFVRLNLAVLDGLTKSSKIRDEFLEQGGMKSLLQILLTTGNAWQPRRIKAAQFVSDTFLDEDLGATLGIWPSQEVFEAAKCAKGQSDSLSDGCWEHHLEVIGQDPSDAEWSQSLLSMLRLRRPGASRPSASSPREEL</sequence>
<dbReference type="AlphaFoldDB" id="A0AAN9YUM4"/>
<dbReference type="Proteomes" id="UP001320420">
    <property type="component" value="Unassembled WGS sequence"/>
</dbReference>
<keyword evidence="7" id="KW-0653">Protein transport</keyword>
<reference evidence="9 10" key="1">
    <citation type="submission" date="2024-02" db="EMBL/GenBank/DDBJ databases">
        <title>De novo assembly and annotation of 12 fungi associated with fruit tree decline syndrome in Ontario, Canada.</title>
        <authorList>
            <person name="Sulman M."/>
            <person name="Ellouze W."/>
            <person name="Ilyukhin E."/>
        </authorList>
    </citation>
    <scope>NUCLEOTIDE SEQUENCE [LARGE SCALE GENOMIC DNA]</scope>
    <source>
        <strain evidence="9 10">M11/M66-122</strain>
    </source>
</reference>
<dbReference type="EMBL" id="JAKJXP020000014">
    <property type="protein sequence ID" value="KAK7755222.1"/>
    <property type="molecule type" value="Genomic_DNA"/>
</dbReference>
<dbReference type="Gene3D" id="1.25.10.10">
    <property type="entry name" value="Leucine-rich Repeat Variant"/>
    <property type="match status" value="1"/>
</dbReference>
<evidence type="ECO:0000256" key="8">
    <source>
        <dbReference type="ARBA" id="ARBA00023010"/>
    </source>
</evidence>
<evidence type="ECO:0000256" key="2">
    <source>
        <dbReference type="ARBA" id="ARBA00011799"/>
    </source>
</evidence>
<evidence type="ECO:0000256" key="1">
    <source>
        <dbReference type="ARBA" id="ARBA00010588"/>
    </source>
</evidence>
<proteinExistence type="inferred from homology"/>